<dbReference type="SUPFAM" id="SSF56925">
    <property type="entry name" value="OMPA-like"/>
    <property type="match status" value="1"/>
</dbReference>
<dbReference type="AlphaFoldDB" id="A0ABD7F743"/>
<sequence length="103" mass="11357">MRLSPLPDASIRPYIGIGASWMIVFNSKDAFVKDLKIKNAIGPVAQIGLDIPINPRWSAVIDMKKVWFDTQAKGSLPAMGDAPMRADIDVDPLVTLFSLAYHF</sequence>
<reference evidence="1 2" key="1">
    <citation type="submission" date="2021-07" db="EMBL/GenBank/DDBJ databases">
        <title>FDA dAtabase for Regulatory Grade micrObial Sequences (FDA-ARGOS): Supporting development and validation of Infectious Disease Dx tests.</title>
        <authorList>
            <person name="Sproer C."/>
            <person name="Gronow S."/>
            <person name="Severitt S."/>
            <person name="Schroder I."/>
            <person name="Tallon L."/>
            <person name="Sadzewicz L."/>
            <person name="Zhao X."/>
            <person name="Boylan J."/>
            <person name="Ott S."/>
            <person name="Bowen H."/>
            <person name="Vavikolanu K."/>
            <person name="Mehta A."/>
            <person name="Aluvathingal J."/>
            <person name="Nadendla S."/>
            <person name="Lowell S."/>
            <person name="Myers T."/>
            <person name="Yan Y."/>
        </authorList>
    </citation>
    <scope>NUCLEOTIDE SEQUENCE [LARGE SCALE GENOMIC DNA]</scope>
    <source>
        <strain evidence="1 2">FDAARGOS_1401</strain>
    </source>
</reference>
<accession>A0ABD7F743</accession>
<gene>
    <name evidence="1" type="ORF">I6L31_05345</name>
</gene>
<dbReference type="InterPro" id="IPR011250">
    <property type="entry name" value="OMP/PagP_B-barrel"/>
</dbReference>
<name>A0ABD7F743_9GAMM</name>
<protein>
    <submittedName>
        <fullName evidence="1">OmpW family protein</fullName>
    </submittedName>
</protein>
<organism evidence="1 2">
    <name type="scientific">Acinetobacter septicus</name>
    <dbReference type="NCBI Taxonomy" id="465797"/>
    <lineage>
        <taxon>Bacteria</taxon>
        <taxon>Pseudomonadati</taxon>
        <taxon>Pseudomonadota</taxon>
        <taxon>Gammaproteobacteria</taxon>
        <taxon>Moraxellales</taxon>
        <taxon>Moraxellaceae</taxon>
        <taxon>Acinetobacter</taxon>
    </lineage>
</organism>
<dbReference type="PANTHER" id="PTHR36920:SF1">
    <property type="entry name" value="OUTER MEMBRANE PROTEIN W"/>
    <property type="match status" value="1"/>
</dbReference>
<dbReference type="Gene3D" id="2.40.160.20">
    <property type="match status" value="1"/>
</dbReference>
<evidence type="ECO:0000313" key="1">
    <source>
        <dbReference type="EMBL" id="QXZ24187.1"/>
    </source>
</evidence>
<dbReference type="InterPro" id="IPR005618">
    <property type="entry name" value="OMPW"/>
</dbReference>
<keyword evidence="2" id="KW-1185">Reference proteome</keyword>
<dbReference type="EMBL" id="CP079898">
    <property type="protein sequence ID" value="QXZ24187.1"/>
    <property type="molecule type" value="Genomic_DNA"/>
</dbReference>
<evidence type="ECO:0000313" key="2">
    <source>
        <dbReference type="Proteomes" id="UP000827069"/>
    </source>
</evidence>
<dbReference type="Pfam" id="PF03922">
    <property type="entry name" value="OmpW"/>
    <property type="match status" value="1"/>
</dbReference>
<proteinExistence type="predicted"/>
<dbReference type="PANTHER" id="PTHR36920">
    <property type="match status" value="1"/>
</dbReference>
<dbReference type="Proteomes" id="UP000827069">
    <property type="component" value="Chromosome"/>
</dbReference>